<comment type="caution">
    <text evidence="2">The sequence shown here is derived from an EMBL/GenBank/DDBJ whole genome shotgun (WGS) entry which is preliminary data.</text>
</comment>
<keyword evidence="1" id="KW-1133">Transmembrane helix</keyword>
<feature type="transmembrane region" description="Helical" evidence="1">
    <location>
        <begin position="20"/>
        <end position="43"/>
    </location>
</feature>
<gene>
    <name evidence="2" type="ORF">CJ255_14935</name>
</gene>
<keyword evidence="3" id="KW-1185">Reference proteome</keyword>
<proteinExistence type="predicted"/>
<evidence type="ECO:0008006" key="4">
    <source>
        <dbReference type="Google" id="ProtNLM"/>
    </source>
</evidence>
<reference evidence="3" key="1">
    <citation type="submission" date="2017-08" db="EMBL/GenBank/DDBJ databases">
        <authorList>
            <person name="Grouzdev D.S."/>
            <person name="Gaisin V.A."/>
            <person name="Rysina M.S."/>
            <person name="Gorlenko V.M."/>
        </authorList>
    </citation>
    <scope>NUCLEOTIDE SEQUENCE [LARGE SCALE GENOMIC DNA]</scope>
    <source>
        <strain evidence="3">Kir15-3F</strain>
    </source>
</reference>
<dbReference type="Proteomes" id="UP000220527">
    <property type="component" value="Unassembled WGS sequence"/>
</dbReference>
<evidence type="ECO:0000313" key="3">
    <source>
        <dbReference type="Proteomes" id="UP000220527"/>
    </source>
</evidence>
<dbReference type="AlphaFoldDB" id="A0A2A6RH88"/>
<name>A0A2A6RH88_9CHLR</name>
<sequence length="470" mass="53288">MHLEHTPAARHAAQQRTLNLAWVTLIFFFTLFLILLGWALFMLRQNYQTAMRPLPDGATVIIRERSEWVAWRPGGRTIFQGADDGQFLATGDTLRAAHSAGYGQIASIRLFEESQLDLWAGAELSLEALRTTRWHAGLLEVTLRQKSGYVRYDLKPNQGFTQFRFTVLVGEAQIVLAPGGSYSIDLRYPERAIMRADHGNAFEVDVAVRSGTALITGSAGEMSMLSERERLLIDPAGRLGLPVPARWNLIRDGGFRQYSEIEYNNTTLNDPTAPQSQTWTVYSVPDLPPEQRGYFRLTEVCRPPLLYDCSPDERRTAAWFYRMGGQTTSFTTGIKQELGPHGEGVDISEFRSLRFSVWVRVVYQSLEDTGDRGSECPVMIRLVAKRTSPSDPEEQRDFCGFVDKDQIPPTVTEPGMEYYRLPEGEWALISFDLRAPEKLPDYRYLRRVQIFAQGHDYDSLVTEVSLIGEQ</sequence>
<protein>
    <recommendedName>
        <fullName evidence="4">FecR protein domain-containing protein</fullName>
    </recommendedName>
</protein>
<dbReference type="RefSeq" id="WP_097644901.1">
    <property type="nucleotide sequence ID" value="NZ_NQWI01000078.1"/>
</dbReference>
<evidence type="ECO:0000313" key="2">
    <source>
        <dbReference type="EMBL" id="PDW02256.1"/>
    </source>
</evidence>
<evidence type="ECO:0000256" key="1">
    <source>
        <dbReference type="SAM" id="Phobius"/>
    </source>
</evidence>
<accession>A0A2A6RH88</accession>
<keyword evidence="1" id="KW-0812">Transmembrane</keyword>
<dbReference type="OrthoDB" id="138515at2"/>
<keyword evidence="1" id="KW-0472">Membrane</keyword>
<organism evidence="2 3">
    <name type="scientific">Candidatus Viridilinea mediisalina</name>
    <dbReference type="NCBI Taxonomy" id="2024553"/>
    <lineage>
        <taxon>Bacteria</taxon>
        <taxon>Bacillati</taxon>
        <taxon>Chloroflexota</taxon>
        <taxon>Chloroflexia</taxon>
        <taxon>Chloroflexales</taxon>
        <taxon>Chloroflexineae</taxon>
        <taxon>Oscillochloridaceae</taxon>
        <taxon>Candidatus Viridilinea</taxon>
    </lineage>
</organism>
<dbReference type="EMBL" id="NQWI01000078">
    <property type="protein sequence ID" value="PDW02256.1"/>
    <property type="molecule type" value="Genomic_DNA"/>
</dbReference>